<dbReference type="InterPro" id="IPR028939">
    <property type="entry name" value="P5C_Rdtase_cat_N"/>
</dbReference>
<dbReference type="OrthoDB" id="3194817at2"/>
<dbReference type="AlphaFoldDB" id="A0A0F0L595"/>
<dbReference type="InterPro" id="IPR051267">
    <property type="entry name" value="STEAP_metalloreductase"/>
</dbReference>
<dbReference type="RefSeq" id="WP_045279916.1">
    <property type="nucleotide sequence ID" value="NZ_JYIW01000026.1"/>
</dbReference>
<dbReference type="Pfam" id="PF03807">
    <property type="entry name" value="F420_oxidored"/>
    <property type="match status" value="1"/>
</dbReference>
<evidence type="ECO:0000256" key="1">
    <source>
        <dbReference type="ARBA" id="ARBA00023002"/>
    </source>
</evidence>
<evidence type="ECO:0000313" key="4">
    <source>
        <dbReference type="Proteomes" id="UP000033640"/>
    </source>
</evidence>
<dbReference type="EMBL" id="JYIW01000026">
    <property type="protein sequence ID" value="KJL27505.1"/>
    <property type="molecule type" value="Genomic_DNA"/>
</dbReference>
<dbReference type="SUPFAM" id="SSF51735">
    <property type="entry name" value="NAD(P)-binding Rossmann-fold domains"/>
    <property type="match status" value="1"/>
</dbReference>
<dbReference type="PATRIC" id="fig|82380.11.peg.2591"/>
<comment type="caution">
    <text evidence="3">The sequence shown here is derived from an EMBL/GenBank/DDBJ whole genome shotgun (WGS) entry which is preliminary data.</text>
</comment>
<name>A0A0F0L595_9MICO</name>
<proteinExistence type="predicted"/>
<evidence type="ECO:0000313" key="3">
    <source>
        <dbReference type="EMBL" id="KJL27505.1"/>
    </source>
</evidence>
<sequence length="229" mass="24231">MKIAIIGTGMVGRGLAARLAGLGHDVVIGTRDVDVTLARTTPDGMGTPPYVQWQQENSNVRLVTLPEAGAHGEVVINAANGQNALAALEGVGAEPLAGKVLLDLALPLDLSKGLPPTLTISNTDSLGEQIQRAFPDARVVKSLNSVYYQVMIDPTRVPGPHSIFVAGDDSDAKSIVEGLLGEFGWPTESIIDLGDITGARGVEMYARLFFTLYNAFGTFDFNINVTRAN</sequence>
<evidence type="ECO:0000259" key="2">
    <source>
        <dbReference type="Pfam" id="PF03807"/>
    </source>
</evidence>
<dbReference type="GO" id="GO:0016491">
    <property type="term" value="F:oxidoreductase activity"/>
    <property type="evidence" value="ECO:0007669"/>
    <property type="project" value="UniProtKB-KW"/>
</dbReference>
<dbReference type="InterPro" id="IPR036291">
    <property type="entry name" value="NAD(P)-bd_dom_sf"/>
</dbReference>
<dbReference type="Proteomes" id="UP000033640">
    <property type="component" value="Unassembled WGS sequence"/>
</dbReference>
<feature type="domain" description="Pyrroline-5-carboxylate reductase catalytic N-terminal" evidence="2">
    <location>
        <begin position="2"/>
        <end position="105"/>
    </location>
</feature>
<gene>
    <name evidence="3" type="ORF">RS83_02553</name>
</gene>
<keyword evidence="1" id="KW-0560">Oxidoreductase</keyword>
<dbReference type="Gene3D" id="3.40.50.720">
    <property type="entry name" value="NAD(P)-binding Rossmann-like Domain"/>
    <property type="match status" value="1"/>
</dbReference>
<reference evidence="3 4" key="1">
    <citation type="submission" date="2015-02" db="EMBL/GenBank/DDBJ databases">
        <title>Draft genome sequences of ten Microbacterium spp. with emphasis on heavy metal contaminated environments.</title>
        <authorList>
            <person name="Corretto E."/>
        </authorList>
    </citation>
    <scope>NUCLEOTIDE SEQUENCE [LARGE SCALE GENOMIC DNA]</scope>
    <source>
        <strain evidence="3 4">BEL4b</strain>
    </source>
</reference>
<protein>
    <submittedName>
        <fullName evidence="3">NADP oxidoreductase coenzyme F420-dependent</fullName>
    </submittedName>
</protein>
<dbReference type="PANTHER" id="PTHR14239">
    <property type="entry name" value="DUDULIN-RELATED"/>
    <property type="match status" value="1"/>
</dbReference>
<accession>A0A0F0L595</accession>
<organism evidence="3 4">
    <name type="scientific">Microbacterium oxydans</name>
    <dbReference type="NCBI Taxonomy" id="82380"/>
    <lineage>
        <taxon>Bacteria</taxon>
        <taxon>Bacillati</taxon>
        <taxon>Actinomycetota</taxon>
        <taxon>Actinomycetes</taxon>
        <taxon>Micrococcales</taxon>
        <taxon>Microbacteriaceae</taxon>
        <taxon>Microbacterium</taxon>
    </lineage>
</organism>